<dbReference type="AlphaFoldDB" id="A0ABD7V5U2"/>
<evidence type="ECO:0000313" key="3">
    <source>
        <dbReference type="Proteomes" id="UP000360750"/>
    </source>
</evidence>
<comment type="caution">
    <text evidence="2">The sequence shown here is derived from an EMBL/GenBank/DDBJ whole genome shotgun (WGS) entry which is preliminary data.</text>
</comment>
<reference evidence="2 3" key="1">
    <citation type="submission" date="2019-02" db="EMBL/GenBank/DDBJ databases">
        <authorList>
            <consortium name="Pathogen Informatics"/>
        </authorList>
    </citation>
    <scope>NUCLEOTIDE SEQUENCE [LARGE SCALE GENOMIC DNA]</scope>
    <source>
        <strain evidence="2 3">3012STDY6756503</strain>
    </source>
</reference>
<protein>
    <submittedName>
        <fullName evidence="2">Uncharacterized protein</fullName>
    </submittedName>
</protein>
<dbReference type="EMBL" id="CAACYD010000007">
    <property type="protein sequence ID" value="VFA89615.1"/>
    <property type="molecule type" value="Genomic_DNA"/>
</dbReference>
<evidence type="ECO:0000313" key="2">
    <source>
        <dbReference type="EMBL" id="VFA89615.1"/>
    </source>
</evidence>
<organism evidence="2 3">
    <name type="scientific">Gordonia paraffinivorans</name>
    <dbReference type="NCBI Taxonomy" id="175628"/>
    <lineage>
        <taxon>Bacteria</taxon>
        <taxon>Bacillati</taxon>
        <taxon>Actinomycetota</taxon>
        <taxon>Actinomycetes</taxon>
        <taxon>Mycobacteriales</taxon>
        <taxon>Gordoniaceae</taxon>
        <taxon>Gordonia</taxon>
    </lineage>
</organism>
<feature type="region of interest" description="Disordered" evidence="1">
    <location>
        <begin position="14"/>
        <end position="39"/>
    </location>
</feature>
<dbReference type="Proteomes" id="UP000360750">
    <property type="component" value="Unassembled WGS sequence"/>
</dbReference>
<gene>
    <name evidence="2" type="ORF">NCTC8139_03182</name>
</gene>
<name>A0ABD7V5U2_9ACTN</name>
<sequence>MSTGMAMVVREWPMADPGCRGGLLNPTRPEPVTSSATGS</sequence>
<accession>A0ABD7V5U2</accession>
<proteinExistence type="predicted"/>
<evidence type="ECO:0000256" key="1">
    <source>
        <dbReference type="SAM" id="MobiDB-lite"/>
    </source>
</evidence>